<keyword evidence="3" id="KW-1185">Reference proteome</keyword>
<evidence type="ECO:0000313" key="2">
    <source>
        <dbReference type="EMBL" id="AET34083.1"/>
    </source>
</evidence>
<dbReference type="RefSeq" id="WP_014289908.1">
    <property type="nucleotide sequence ID" value="NC_016645.1"/>
</dbReference>
<dbReference type="EMBL" id="CP003098">
    <property type="protein sequence ID" value="AET34083.1"/>
    <property type="molecule type" value="Genomic_DNA"/>
</dbReference>
<name>G7VEB3_9CREN</name>
<proteinExistence type="predicted"/>
<dbReference type="AlphaFoldDB" id="G7VEB3"/>
<dbReference type="GeneID" id="70362879"/>
<accession>G7VEB3</accession>
<gene>
    <name evidence="2" type="ORF">P186_2698</name>
</gene>
<evidence type="ECO:0000256" key="1">
    <source>
        <dbReference type="SAM" id="MobiDB-lite"/>
    </source>
</evidence>
<organism evidence="2 3">
    <name type="scientific">Pyrobaculum ferrireducens</name>
    <dbReference type="NCBI Taxonomy" id="1104324"/>
    <lineage>
        <taxon>Archaea</taxon>
        <taxon>Thermoproteota</taxon>
        <taxon>Thermoprotei</taxon>
        <taxon>Thermoproteales</taxon>
        <taxon>Thermoproteaceae</taxon>
        <taxon>Pyrobaculum</taxon>
    </lineage>
</organism>
<dbReference type="HOGENOM" id="CLU_3148117_0_0_2"/>
<protein>
    <submittedName>
        <fullName evidence="2">Uncharacterized protein</fullName>
    </submittedName>
</protein>
<evidence type="ECO:0000313" key="3">
    <source>
        <dbReference type="Proteomes" id="UP000005867"/>
    </source>
</evidence>
<reference evidence="2 3" key="1">
    <citation type="journal article" date="2012" name="J. Bacteriol.">
        <title>Complete genome sequence of strain 1860, a crenarchaeon of the genus pyrobaculum able to grow with various electron acceptors.</title>
        <authorList>
            <person name="Mardanov A.V."/>
            <person name="Gumerov V.M."/>
            <person name="Slobodkina G.B."/>
            <person name="Beletsky A.V."/>
            <person name="Bonch-Osmolovskaya E.A."/>
            <person name="Ravin N.V."/>
            <person name="Skryabin K.G."/>
        </authorList>
    </citation>
    <scope>NUCLEOTIDE SEQUENCE [LARGE SCALE GENOMIC DNA]</scope>
    <source>
        <strain evidence="2 3">1860</strain>
    </source>
</reference>
<dbReference type="STRING" id="1104324.P186_2698"/>
<feature type="region of interest" description="Disordered" evidence="1">
    <location>
        <begin position="26"/>
        <end position="48"/>
    </location>
</feature>
<dbReference type="Proteomes" id="UP000005867">
    <property type="component" value="Chromosome"/>
</dbReference>
<dbReference type="BioCyc" id="PSP1104324:GJSN-2643-MONOMER"/>
<sequence length="48" mass="5079">MDGNATFSPAHHPRANPHHIYRSAAVSHSDAVGDHHQLPHGYAAKASG</sequence>
<dbReference type="KEGG" id="pyr:P186_2698"/>